<evidence type="ECO:0000313" key="2">
    <source>
        <dbReference type="Proteomes" id="UP000315750"/>
    </source>
</evidence>
<gene>
    <name evidence="1" type="ORF">Pan181_17650</name>
</gene>
<organism evidence="1 2">
    <name type="scientific">Aeoliella mucimassa</name>
    <dbReference type="NCBI Taxonomy" id="2527972"/>
    <lineage>
        <taxon>Bacteria</taxon>
        <taxon>Pseudomonadati</taxon>
        <taxon>Planctomycetota</taxon>
        <taxon>Planctomycetia</taxon>
        <taxon>Pirellulales</taxon>
        <taxon>Lacipirellulaceae</taxon>
        <taxon>Aeoliella</taxon>
    </lineage>
</organism>
<evidence type="ECO:0000313" key="1">
    <source>
        <dbReference type="EMBL" id="QDU55573.1"/>
    </source>
</evidence>
<dbReference type="EMBL" id="CP036278">
    <property type="protein sequence ID" value="QDU55573.1"/>
    <property type="molecule type" value="Genomic_DNA"/>
</dbReference>
<proteinExistence type="predicted"/>
<dbReference type="Proteomes" id="UP000315750">
    <property type="component" value="Chromosome"/>
</dbReference>
<protein>
    <recommendedName>
        <fullName evidence="3">AAA+ ATPase domain-containing protein</fullName>
    </recommendedName>
</protein>
<keyword evidence="2" id="KW-1185">Reference proteome</keyword>
<dbReference type="AlphaFoldDB" id="A0A518ALG8"/>
<dbReference type="InterPro" id="IPR027417">
    <property type="entry name" value="P-loop_NTPase"/>
</dbReference>
<sequence>MVPPDRNSNPFSTCWNGPREVTYIPLPEASPRSLFTALSANAWRGQILGRHGAGKSTLLCALEPLAAEFGKKWKRIDLYSHECRKDLQLLRTPLDEDTLLVIDGYEQLDVMMRRLVRWRSRWNRSGLLVTAHTDVGLPMLLKLQPDEGTIRQVFRNLVRESPTPVDDSDFHNAFNACNGDIRKLFSDLYDLHERRVRQARQAHRPNRRWERRVVSVDDSQPLD</sequence>
<dbReference type="CDD" id="cd01120">
    <property type="entry name" value="RecA-like_superfamily"/>
    <property type="match status" value="1"/>
</dbReference>
<dbReference type="SUPFAM" id="SSF52540">
    <property type="entry name" value="P-loop containing nucleoside triphosphate hydrolases"/>
    <property type="match status" value="1"/>
</dbReference>
<accession>A0A518ALG8</accession>
<reference evidence="1 2" key="1">
    <citation type="submission" date="2019-02" db="EMBL/GenBank/DDBJ databases">
        <title>Deep-cultivation of Planctomycetes and their phenomic and genomic characterization uncovers novel biology.</title>
        <authorList>
            <person name="Wiegand S."/>
            <person name="Jogler M."/>
            <person name="Boedeker C."/>
            <person name="Pinto D."/>
            <person name="Vollmers J."/>
            <person name="Rivas-Marin E."/>
            <person name="Kohn T."/>
            <person name="Peeters S.H."/>
            <person name="Heuer A."/>
            <person name="Rast P."/>
            <person name="Oberbeckmann S."/>
            <person name="Bunk B."/>
            <person name="Jeske O."/>
            <person name="Meyerdierks A."/>
            <person name="Storesund J.E."/>
            <person name="Kallscheuer N."/>
            <person name="Luecker S."/>
            <person name="Lage O.M."/>
            <person name="Pohl T."/>
            <person name="Merkel B.J."/>
            <person name="Hornburger P."/>
            <person name="Mueller R.-W."/>
            <person name="Bruemmer F."/>
            <person name="Labrenz M."/>
            <person name="Spormann A.M."/>
            <person name="Op den Camp H."/>
            <person name="Overmann J."/>
            <person name="Amann R."/>
            <person name="Jetten M.S.M."/>
            <person name="Mascher T."/>
            <person name="Medema M.H."/>
            <person name="Devos D.P."/>
            <person name="Kaster A.-K."/>
            <person name="Ovreas L."/>
            <person name="Rohde M."/>
            <person name="Galperin M.Y."/>
            <person name="Jogler C."/>
        </authorList>
    </citation>
    <scope>NUCLEOTIDE SEQUENCE [LARGE SCALE GENOMIC DNA]</scope>
    <source>
        <strain evidence="1 2">Pan181</strain>
    </source>
</reference>
<name>A0A518ALG8_9BACT</name>
<dbReference type="KEGG" id="amuc:Pan181_17650"/>
<evidence type="ECO:0008006" key="3">
    <source>
        <dbReference type="Google" id="ProtNLM"/>
    </source>
</evidence>